<evidence type="ECO:0000313" key="2">
    <source>
        <dbReference type="EMBL" id="KAL0395086.1"/>
    </source>
</evidence>
<proteinExistence type="predicted"/>
<gene>
    <name evidence="2" type="ORF">Slati_4474800</name>
</gene>
<sequence>MQDKTLSDGKVPGTGSSAKRPYAKIPPSTLVSSASRGDPKEKHLAEPFSSPAKWEKGSAGLLAPPAPKSSTRAGTPWPIDIKFKREKLSCPIPTTGRR</sequence>
<reference evidence="2" key="2">
    <citation type="journal article" date="2024" name="Plant">
        <title>Genomic evolution and insights into agronomic trait innovations of Sesamum species.</title>
        <authorList>
            <person name="Miao H."/>
            <person name="Wang L."/>
            <person name="Qu L."/>
            <person name="Liu H."/>
            <person name="Sun Y."/>
            <person name="Le M."/>
            <person name="Wang Q."/>
            <person name="Wei S."/>
            <person name="Zheng Y."/>
            <person name="Lin W."/>
            <person name="Duan Y."/>
            <person name="Cao H."/>
            <person name="Xiong S."/>
            <person name="Wang X."/>
            <person name="Wei L."/>
            <person name="Li C."/>
            <person name="Ma Q."/>
            <person name="Ju M."/>
            <person name="Zhao R."/>
            <person name="Li G."/>
            <person name="Mu C."/>
            <person name="Tian Q."/>
            <person name="Mei H."/>
            <person name="Zhang T."/>
            <person name="Gao T."/>
            <person name="Zhang H."/>
        </authorList>
    </citation>
    <scope>NUCLEOTIDE SEQUENCE</scope>
    <source>
        <strain evidence="2">KEN1</strain>
    </source>
</reference>
<reference evidence="2" key="1">
    <citation type="submission" date="2020-06" db="EMBL/GenBank/DDBJ databases">
        <authorList>
            <person name="Li T."/>
            <person name="Hu X."/>
            <person name="Zhang T."/>
            <person name="Song X."/>
            <person name="Zhang H."/>
            <person name="Dai N."/>
            <person name="Sheng W."/>
            <person name="Hou X."/>
            <person name="Wei L."/>
        </authorList>
    </citation>
    <scope>NUCLEOTIDE SEQUENCE</scope>
    <source>
        <strain evidence="2">KEN1</strain>
        <tissue evidence="2">Leaf</tissue>
    </source>
</reference>
<dbReference type="AlphaFoldDB" id="A0AAW2SU78"/>
<organism evidence="2">
    <name type="scientific">Sesamum latifolium</name>
    <dbReference type="NCBI Taxonomy" id="2727402"/>
    <lineage>
        <taxon>Eukaryota</taxon>
        <taxon>Viridiplantae</taxon>
        <taxon>Streptophyta</taxon>
        <taxon>Embryophyta</taxon>
        <taxon>Tracheophyta</taxon>
        <taxon>Spermatophyta</taxon>
        <taxon>Magnoliopsida</taxon>
        <taxon>eudicotyledons</taxon>
        <taxon>Gunneridae</taxon>
        <taxon>Pentapetalae</taxon>
        <taxon>asterids</taxon>
        <taxon>lamiids</taxon>
        <taxon>Lamiales</taxon>
        <taxon>Pedaliaceae</taxon>
        <taxon>Sesamum</taxon>
    </lineage>
</organism>
<protein>
    <submittedName>
        <fullName evidence="2">Uncharacterized protein</fullName>
    </submittedName>
</protein>
<evidence type="ECO:0000256" key="1">
    <source>
        <dbReference type="SAM" id="MobiDB-lite"/>
    </source>
</evidence>
<name>A0AAW2SU78_9LAMI</name>
<accession>A0AAW2SU78</accession>
<dbReference type="EMBL" id="JACGWN010000016">
    <property type="protein sequence ID" value="KAL0395086.1"/>
    <property type="molecule type" value="Genomic_DNA"/>
</dbReference>
<feature type="region of interest" description="Disordered" evidence="1">
    <location>
        <begin position="1"/>
        <end position="76"/>
    </location>
</feature>
<comment type="caution">
    <text evidence="2">The sequence shown here is derived from an EMBL/GenBank/DDBJ whole genome shotgun (WGS) entry which is preliminary data.</text>
</comment>